<feature type="non-terminal residue" evidence="1">
    <location>
        <position position="165"/>
    </location>
</feature>
<dbReference type="Proteomes" id="UP000053615">
    <property type="component" value="Unassembled WGS sequence"/>
</dbReference>
<proteinExistence type="predicted"/>
<organism evidence="1 2">
    <name type="scientific">Colius striatus</name>
    <name type="common">Speckled mousebird</name>
    <dbReference type="NCBI Taxonomy" id="57412"/>
    <lineage>
        <taxon>Eukaryota</taxon>
        <taxon>Metazoa</taxon>
        <taxon>Chordata</taxon>
        <taxon>Craniata</taxon>
        <taxon>Vertebrata</taxon>
        <taxon>Euteleostomi</taxon>
        <taxon>Archelosauria</taxon>
        <taxon>Archosauria</taxon>
        <taxon>Dinosauria</taxon>
        <taxon>Saurischia</taxon>
        <taxon>Theropoda</taxon>
        <taxon>Coelurosauria</taxon>
        <taxon>Aves</taxon>
        <taxon>Neognathae</taxon>
        <taxon>Neoaves</taxon>
        <taxon>Telluraves</taxon>
        <taxon>Coraciimorphae</taxon>
        <taxon>Coliiformes</taxon>
        <taxon>Coliidae</taxon>
        <taxon>Colius</taxon>
    </lineage>
</organism>
<dbReference type="EMBL" id="KK529766">
    <property type="protein sequence ID" value="KFP27654.1"/>
    <property type="molecule type" value="Genomic_DNA"/>
</dbReference>
<reference evidence="1 2" key="1">
    <citation type="submission" date="2014-04" db="EMBL/GenBank/DDBJ databases">
        <title>Genome evolution of avian class.</title>
        <authorList>
            <person name="Zhang G."/>
            <person name="Li C."/>
        </authorList>
    </citation>
    <scope>NUCLEOTIDE SEQUENCE [LARGE SCALE GENOMIC DNA]</scope>
    <source>
        <strain evidence="1">BGI_N325</strain>
    </source>
</reference>
<name>A0A091KIL4_COLST</name>
<protein>
    <submittedName>
        <fullName evidence="1">Uncharacterized protein</fullName>
    </submittedName>
</protein>
<keyword evidence="2" id="KW-1185">Reference proteome</keyword>
<feature type="non-terminal residue" evidence="1">
    <location>
        <position position="1"/>
    </location>
</feature>
<evidence type="ECO:0000313" key="1">
    <source>
        <dbReference type="EMBL" id="KFP27654.1"/>
    </source>
</evidence>
<evidence type="ECO:0000313" key="2">
    <source>
        <dbReference type="Proteomes" id="UP000053615"/>
    </source>
</evidence>
<dbReference type="AlphaFoldDB" id="A0A091KIL4"/>
<gene>
    <name evidence="1" type="ORF">N325_09839</name>
</gene>
<accession>A0A091KIL4</accession>
<sequence>NTLLQQLTGRLLKRGRLSSREEREGYRLEQFLHRQTPAMCEEWIPPSANKRLKSTASLNLKPSVWAVGSQLTCGHTGGRPRAEGRGDSEGEVCFQNESLNPGDATRAPTTPLAACGTKDLFLDDTVLEPCSSEGRNLLSSASDPGAVLQGAAGWSPELFFQTRPF</sequence>